<protein>
    <submittedName>
        <fullName evidence="2">Aminoglycoside phosphotransferase family protein</fullName>
    </submittedName>
</protein>
<keyword evidence="3" id="KW-1185">Reference proteome</keyword>
<dbReference type="AlphaFoldDB" id="A0A8J7KRV3"/>
<name>A0A8J7KRV3_9FIRM</name>
<feature type="domain" description="Aminoglycoside phosphotransferase" evidence="1">
    <location>
        <begin position="111"/>
        <end position="165"/>
    </location>
</feature>
<dbReference type="SUPFAM" id="SSF56112">
    <property type="entry name" value="Protein kinase-like (PK-like)"/>
    <property type="match status" value="1"/>
</dbReference>
<comment type="caution">
    <text evidence="2">The sequence shown here is derived from an EMBL/GenBank/DDBJ whole genome shotgun (WGS) entry which is preliminary data.</text>
</comment>
<dbReference type="InterPro" id="IPR011009">
    <property type="entry name" value="Kinase-like_dom_sf"/>
</dbReference>
<gene>
    <name evidence="2" type="ORF">I5677_02010</name>
</gene>
<dbReference type="Pfam" id="PF01636">
    <property type="entry name" value="APH"/>
    <property type="match status" value="1"/>
</dbReference>
<sequence length="255" mass="29645">MVTINNYLDGGRDNTIYKKDNCVYRPAGEWTKSIHSFLNYLHDRGFHKVPYPYGVDHNDNEILSYVDGIVHNGLLPEDVMSDEALISVATVMSEYHALGEEYSKTLSGNEKWMLPLREPVETMCHGDFAPYNLAMKGKKVSGIIDFDTLHPGPRMWDIAYALYRWIPLMSPDNPENFGKEEDKIKRMDLFLASYGVEHYKLSEVIEWVINRLQYLIHFMQEEARSGNEIFVRNIEAGHLDQYIKDIEYINLIKDK</sequence>
<dbReference type="EMBL" id="JAEAGR010000002">
    <property type="protein sequence ID" value="MBH1939666.1"/>
    <property type="molecule type" value="Genomic_DNA"/>
</dbReference>
<dbReference type="InterPro" id="IPR002575">
    <property type="entry name" value="Aminoglycoside_PTrfase"/>
</dbReference>
<organism evidence="2 3">
    <name type="scientific">Mobilitalea sibirica</name>
    <dbReference type="NCBI Taxonomy" id="1462919"/>
    <lineage>
        <taxon>Bacteria</taxon>
        <taxon>Bacillati</taxon>
        <taxon>Bacillota</taxon>
        <taxon>Clostridia</taxon>
        <taxon>Lachnospirales</taxon>
        <taxon>Lachnospiraceae</taxon>
        <taxon>Mobilitalea</taxon>
    </lineage>
</organism>
<evidence type="ECO:0000313" key="2">
    <source>
        <dbReference type="EMBL" id="MBH1939666.1"/>
    </source>
</evidence>
<dbReference type="Gene3D" id="3.90.1200.10">
    <property type="match status" value="1"/>
</dbReference>
<proteinExistence type="predicted"/>
<evidence type="ECO:0000313" key="3">
    <source>
        <dbReference type="Proteomes" id="UP000623269"/>
    </source>
</evidence>
<evidence type="ECO:0000259" key="1">
    <source>
        <dbReference type="Pfam" id="PF01636"/>
    </source>
</evidence>
<dbReference type="Proteomes" id="UP000623269">
    <property type="component" value="Unassembled WGS sequence"/>
</dbReference>
<reference evidence="2" key="1">
    <citation type="submission" date="2020-12" db="EMBL/GenBank/DDBJ databases">
        <title>M. sibirica DSM 26468T genome.</title>
        <authorList>
            <person name="Thieme N."/>
            <person name="Rettenmaier R."/>
            <person name="Zverlov V."/>
            <person name="Liebl W."/>
        </authorList>
    </citation>
    <scope>NUCLEOTIDE SEQUENCE</scope>
    <source>
        <strain evidence="2">DSM 26468</strain>
    </source>
</reference>
<accession>A0A8J7KRV3</accession>